<keyword evidence="3" id="KW-1185">Reference proteome</keyword>
<evidence type="ECO:0000313" key="2">
    <source>
        <dbReference type="EMBL" id="QDP95078.1"/>
    </source>
</evidence>
<sequence length="265" mass="28894">MSLHVQIESWPGSAERANEDWAGHEANVIVVLDGAGIPKHLPTGCIHSVEWFVNRLGPAILRHARQSSNSLVSSLERAITDVRVLHEDRCDLTNPNAPSATVVILRTSNDVIEGLVLADSTLVIKKTSGDVIAITDNRLQQLKTQLTAGGRPPARGDAMSGYRNRPGGFWTAGTLPDAASQSLILAWPAETVTEAALLSDGATRLVDLFHQTEWPQLMDQLGAQGPASVLRAVRQAEDSDPNGERWRRSKVHDDATIAYVRRLRR</sequence>
<proteinExistence type="predicted"/>
<evidence type="ECO:0000259" key="1">
    <source>
        <dbReference type="Pfam" id="PF13672"/>
    </source>
</evidence>
<dbReference type="OrthoDB" id="3190646at2"/>
<name>A0A516PV57_9ACTN</name>
<feature type="domain" description="PPM-type phosphatase" evidence="1">
    <location>
        <begin position="24"/>
        <end position="220"/>
    </location>
</feature>
<dbReference type="Proteomes" id="UP000319263">
    <property type="component" value="Chromosome"/>
</dbReference>
<gene>
    <name evidence="2" type="ORF">FOE78_03365</name>
</gene>
<dbReference type="EMBL" id="CP041692">
    <property type="protein sequence ID" value="QDP95078.1"/>
    <property type="molecule type" value="Genomic_DNA"/>
</dbReference>
<dbReference type="KEGG" id="mik:FOE78_03365"/>
<reference evidence="2 3" key="1">
    <citation type="submission" date="2019-07" db="EMBL/GenBank/DDBJ databases">
        <title>Microlunatus dokdonensis sp. nov. isolated from the rhizospheric soil of the wild plant Elymus tsukushiensis.</title>
        <authorList>
            <person name="Ghim S.-Y."/>
            <person name="Hwang Y.-J."/>
            <person name="Son J.-S."/>
            <person name="Shin J.-H."/>
        </authorList>
    </citation>
    <scope>NUCLEOTIDE SEQUENCE [LARGE SCALE GENOMIC DNA]</scope>
    <source>
        <strain evidence="2 3">KUDC0627</strain>
    </source>
</reference>
<evidence type="ECO:0000313" key="3">
    <source>
        <dbReference type="Proteomes" id="UP000319263"/>
    </source>
</evidence>
<protein>
    <submittedName>
        <fullName evidence="2">Integrase</fullName>
    </submittedName>
</protein>
<dbReference type="InterPro" id="IPR001932">
    <property type="entry name" value="PPM-type_phosphatase-like_dom"/>
</dbReference>
<accession>A0A516PV57</accession>
<organism evidence="2 3">
    <name type="scientific">Microlunatus elymi</name>
    <dbReference type="NCBI Taxonomy" id="2596828"/>
    <lineage>
        <taxon>Bacteria</taxon>
        <taxon>Bacillati</taxon>
        <taxon>Actinomycetota</taxon>
        <taxon>Actinomycetes</taxon>
        <taxon>Propionibacteriales</taxon>
        <taxon>Propionibacteriaceae</taxon>
        <taxon>Microlunatus</taxon>
    </lineage>
</organism>
<dbReference type="AlphaFoldDB" id="A0A516PV57"/>
<dbReference type="Pfam" id="PF13672">
    <property type="entry name" value="PP2C_2"/>
    <property type="match status" value="1"/>
</dbReference>
<dbReference type="RefSeq" id="WP_143985060.1">
    <property type="nucleotide sequence ID" value="NZ_CP041692.1"/>
</dbReference>